<dbReference type="PANTHER" id="PTHR22939">
    <property type="entry name" value="SERINE PROTEASE FAMILY S1C HTRA-RELATED"/>
    <property type="match status" value="1"/>
</dbReference>
<dbReference type="Pfam" id="PF13365">
    <property type="entry name" value="Trypsin_2"/>
    <property type="match status" value="1"/>
</dbReference>
<dbReference type="InterPro" id="IPR001940">
    <property type="entry name" value="Peptidase_S1C"/>
</dbReference>
<evidence type="ECO:0000313" key="5">
    <source>
        <dbReference type="EMBL" id="MBE9223771.1"/>
    </source>
</evidence>
<dbReference type="SUPFAM" id="SSF50156">
    <property type="entry name" value="PDZ domain-like"/>
    <property type="match status" value="1"/>
</dbReference>
<evidence type="ECO:0000256" key="2">
    <source>
        <dbReference type="ARBA" id="ARBA00022670"/>
    </source>
</evidence>
<feature type="domain" description="PDZ" evidence="4">
    <location>
        <begin position="277"/>
        <end position="372"/>
    </location>
</feature>
<dbReference type="Gene3D" id="2.30.42.10">
    <property type="match status" value="1"/>
</dbReference>
<dbReference type="InterPro" id="IPR048172">
    <property type="entry name" value="HhoA_HhoB_HtrA-like"/>
</dbReference>
<dbReference type="RefSeq" id="WP_193801990.1">
    <property type="nucleotide sequence ID" value="NZ_JADEWC010000047.1"/>
</dbReference>
<evidence type="ECO:0000256" key="1">
    <source>
        <dbReference type="ARBA" id="ARBA00010541"/>
    </source>
</evidence>
<comment type="similarity">
    <text evidence="1">Belongs to the peptidase S1C family.</text>
</comment>
<evidence type="ECO:0000256" key="3">
    <source>
        <dbReference type="ARBA" id="ARBA00022801"/>
    </source>
</evidence>
<name>A0ABR9V8C1_9CHRO</name>
<organism evidence="5 6">
    <name type="scientific">Cyanobacterium stanieri LEGE 03274</name>
    <dbReference type="NCBI Taxonomy" id="1828756"/>
    <lineage>
        <taxon>Bacteria</taxon>
        <taxon>Bacillati</taxon>
        <taxon>Cyanobacteriota</taxon>
        <taxon>Cyanophyceae</taxon>
        <taxon>Oscillatoriophycideae</taxon>
        <taxon>Chroococcales</taxon>
        <taxon>Geminocystaceae</taxon>
        <taxon>Cyanobacterium</taxon>
    </lineage>
</organism>
<keyword evidence="3" id="KW-0378">Hydrolase</keyword>
<dbReference type="PRINTS" id="PR00834">
    <property type="entry name" value="PROTEASES2C"/>
</dbReference>
<dbReference type="Proteomes" id="UP000654604">
    <property type="component" value="Unassembled WGS sequence"/>
</dbReference>
<dbReference type="InterPro" id="IPR001478">
    <property type="entry name" value="PDZ"/>
</dbReference>
<dbReference type="Pfam" id="PF13180">
    <property type="entry name" value="PDZ_2"/>
    <property type="match status" value="1"/>
</dbReference>
<accession>A0ABR9V8C1</accession>
<proteinExistence type="inferred from homology"/>
<gene>
    <name evidence="5" type="ORF">IQ215_13800</name>
</gene>
<keyword evidence="6" id="KW-1185">Reference proteome</keyword>
<evidence type="ECO:0000313" key="6">
    <source>
        <dbReference type="Proteomes" id="UP000654604"/>
    </source>
</evidence>
<dbReference type="InterPro" id="IPR036034">
    <property type="entry name" value="PDZ_sf"/>
</dbReference>
<dbReference type="EMBL" id="JADEWC010000047">
    <property type="protein sequence ID" value="MBE9223771.1"/>
    <property type="molecule type" value="Genomic_DNA"/>
</dbReference>
<dbReference type="SUPFAM" id="SSF50494">
    <property type="entry name" value="Trypsin-like serine proteases"/>
    <property type="match status" value="1"/>
</dbReference>
<dbReference type="Gene3D" id="2.40.10.120">
    <property type="match status" value="1"/>
</dbReference>
<sequence length="388" mass="41357">MSKVFSRIAISTGFLVAGISFGLWGGKQFSNVSEDFPNPSFFSENYSIPLPDSPSGGANIENHRNFNFIASAVEKVGPAVVRINASRQGSRNSLSDNFFGSIPSYPPQDSGTGSGFIIQEDGLIITNAHVIDNSDLVSVSLRDGQFFEGEVLGIDRMTDLAVVKIKASGLPVVTLGKSEDLIIGEWAIAIGNPLGLDNTVTAGIISATGRSSNEVGVPDKRVRFIQTDAAINPGNSGGPLLNIQGEVIGINTAIKANAQGLGFAIPIETASRISQQLVTNGKAAHPYLGIQMVTLNPYTSTNYDFPIPDIYENTQGVLILRVMPNSPAQEAGFKTGDLITRIRQTSIMTTTDVQEEVEKSSIGETLPVTVNREGEMVIVEVIPTEFPQ</sequence>
<dbReference type="InterPro" id="IPR009003">
    <property type="entry name" value="Peptidase_S1_PA"/>
</dbReference>
<protein>
    <submittedName>
        <fullName evidence="5">Trypsin-like peptidase domain-containing protein</fullName>
    </submittedName>
</protein>
<dbReference type="PROSITE" id="PS50106">
    <property type="entry name" value="PDZ"/>
    <property type="match status" value="1"/>
</dbReference>
<dbReference type="SMART" id="SM00228">
    <property type="entry name" value="PDZ"/>
    <property type="match status" value="1"/>
</dbReference>
<dbReference type="PANTHER" id="PTHR22939:SF129">
    <property type="entry name" value="SERINE PROTEASE HTRA2, MITOCHONDRIAL"/>
    <property type="match status" value="1"/>
</dbReference>
<reference evidence="5 6" key="1">
    <citation type="submission" date="2020-10" db="EMBL/GenBank/DDBJ databases">
        <authorList>
            <person name="Castelo-Branco R."/>
            <person name="Eusebio N."/>
            <person name="Adriana R."/>
            <person name="Vieira A."/>
            <person name="Brugerolle De Fraissinette N."/>
            <person name="Rezende De Castro R."/>
            <person name="Schneider M.P."/>
            <person name="Vasconcelos V."/>
            <person name="Leao P.N."/>
        </authorList>
    </citation>
    <scope>NUCLEOTIDE SEQUENCE [LARGE SCALE GENOMIC DNA]</scope>
    <source>
        <strain evidence="5 6">LEGE 03274</strain>
    </source>
</reference>
<keyword evidence="2" id="KW-0645">Protease</keyword>
<evidence type="ECO:0000259" key="4">
    <source>
        <dbReference type="PROSITE" id="PS50106"/>
    </source>
</evidence>
<comment type="caution">
    <text evidence="5">The sequence shown here is derived from an EMBL/GenBank/DDBJ whole genome shotgun (WGS) entry which is preliminary data.</text>
</comment>
<dbReference type="NCBIfam" id="NF041521">
    <property type="entry name" value="HhoA_HhoB_HtrA"/>
    <property type="match status" value="1"/>
</dbReference>